<organism evidence="6 7">
    <name type="scientific">Ktedonobacter racemifer DSM 44963</name>
    <dbReference type="NCBI Taxonomy" id="485913"/>
    <lineage>
        <taxon>Bacteria</taxon>
        <taxon>Bacillati</taxon>
        <taxon>Chloroflexota</taxon>
        <taxon>Ktedonobacteria</taxon>
        <taxon>Ktedonobacterales</taxon>
        <taxon>Ktedonobacteraceae</taxon>
        <taxon>Ktedonobacter</taxon>
    </lineage>
</organism>
<comment type="caution">
    <text evidence="6">The sequence shown here is derived from an EMBL/GenBank/DDBJ whole genome shotgun (WGS) entry which is preliminary data.</text>
</comment>
<evidence type="ECO:0000256" key="2">
    <source>
        <dbReference type="ARBA" id="ARBA00022679"/>
    </source>
</evidence>
<dbReference type="Proteomes" id="UP000004508">
    <property type="component" value="Unassembled WGS sequence"/>
</dbReference>
<dbReference type="Gene3D" id="1.10.10.10">
    <property type="entry name" value="Winged helix-like DNA-binding domain superfamily/Winged helix DNA-binding domain"/>
    <property type="match status" value="1"/>
</dbReference>
<feature type="domain" description="O-methyltransferase dimerisation" evidence="5">
    <location>
        <begin position="24"/>
        <end position="95"/>
    </location>
</feature>
<dbReference type="EMBL" id="ADVG01000004">
    <property type="protein sequence ID" value="EFH80887.1"/>
    <property type="molecule type" value="Genomic_DNA"/>
</dbReference>
<proteinExistence type="predicted"/>
<dbReference type="GO" id="GO:0046983">
    <property type="term" value="F:protein dimerization activity"/>
    <property type="evidence" value="ECO:0007669"/>
    <property type="project" value="InterPro"/>
</dbReference>
<evidence type="ECO:0000313" key="7">
    <source>
        <dbReference type="Proteomes" id="UP000004508"/>
    </source>
</evidence>
<dbReference type="InterPro" id="IPR001077">
    <property type="entry name" value="COMT_C"/>
</dbReference>
<dbReference type="GO" id="GO:0032259">
    <property type="term" value="P:methylation"/>
    <property type="evidence" value="ECO:0007669"/>
    <property type="project" value="UniProtKB-KW"/>
</dbReference>
<dbReference type="OrthoDB" id="5420534at2"/>
<dbReference type="Gene3D" id="3.40.50.150">
    <property type="entry name" value="Vaccinia Virus protein VP39"/>
    <property type="match status" value="1"/>
</dbReference>
<evidence type="ECO:0000259" key="5">
    <source>
        <dbReference type="Pfam" id="PF08100"/>
    </source>
</evidence>
<dbReference type="eggNOG" id="COG2226">
    <property type="taxonomic scope" value="Bacteria"/>
</dbReference>
<dbReference type="Pfam" id="PF00891">
    <property type="entry name" value="Methyltransf_2"/>
    <property type="match status" value="1"/>
</dbReference>
<dbReference type="CDD" id="cd02440">
    <property type="entry name" value="AdoMet_MTases"/>
    <property type="match status" value="1"/>
</dbReference>
<sequence length="346" mass="38349">MTASLSGHKEQKLLPQMILDMNYAFARTAMLVASVRLRVFTHLAEKALTSVELASLTGTHQEPLERLLKGLEGLELVKREGDTYRLTPIANLFLVEGKSSYLGGDTLAMVDYVPAWFELDRTMRMAAPYRDLGDQTTAEAFFAPRVVDLFPLVFPIASRTAADLPLRRPKDAPLQVLDVGAGSGPWSAAFAMQYPNACVTALDLSEVVAEGKQHILAQGLEHRYTWIEADMETFAFPPLAYDLILCGHIYRFIGDERAKALLTRLMQSLRPGGTLLVADVFYSDDRNGPPPAITLDLSMLVNTAQGRIRTVDEIMHWLIEIGLQDAQRFHVAGPFPVVVAHKEESL</sequence>
<keyword evidence="1 6" id="KW-0489">Methyltransferase</keyword>
<name>D6U203_KTERA</name>
<keyword evidence="3" id="KW-0949">S-adenosyl-L-methionine</keyword>
<dbReference type="PANTHER" id="PTHR43712">
    <property type="entry name" value="PUTATIVE (AFU_ORTHOLOGUE AFUA_4G14580)-RELATED"/>
    <property type="match status" value="1"/>
</dbReference>
<dbReference type="RefSeq" id="WP_007917937.1">
    <property type="nucleotide sequence ID" value="NZ_ADVG01000004.1"/>
</dbReference>
<dbReference type="SUPFAM" id="SSF53335">
    <property type="entry name" value="S-adenosyl-L-methionine-dependent methyltransferases"/>
    <property type="match status" value="1"/>
</dbReference>
<dbReference type="InterPro" id="IPR012967">
    <property type="entry name" value="COMT_dimerisation"/>
</dbReference>
<dbReference type="SUPFAM" id="SSF46785">
    <property type="entry name" value="Winged helix' DNA-binding domain"/>
    <property type="match status" value="1"/>
</dbReference>
<dbReference type="PANTHER" id="PTHR43712:SF2">
    <property type="entry name" value="O-METHYLTRANSFERASE CICE"/>
    <property type="match status" value="1"/>
</dbReference>
<dbReference type="InterPro" id="IPR036390">
    <property type="entry name" value="WH_DNA-bd_sf"/>
</dbReference>
<dbReference type="InterPro" id="IPR029063">
    <property type="entry name" value="SAM-dependent_MTases_sf"/>
</dbReference>
<dbReference type="InterPro" id="IPR036388">
    <property type="entry name" value="WH-like_DNA-bd_sf"/>
</dbReference>
<keyword evidence="2 6" id="KW-0808">Transferase</keyword>
<dbReference type="PROSITE" id="PS51683">
    <property type="entry name" value="SAM_OMT_II"/>
    <property type="match status" value="1"/>
</dbReference>
<dbReference type="AlphaFoldDB" id="D6U203"/>
<dbReference type="Pfam" id="PF08100">
    <property type="entry name" value="Dimerisation"/>
    <property type="match status" value="1"/>
</dbReference>
<evidence type="ECO:0000256" key="1">
    <source>
        <dbReference type="ARBA" id="ARBA00022603"/>
    </source>
</evidence>
<dbReference type="InterPro" id="IPR016461">
    <property type="entry name" value="COMT-like"/>
</dbReference>
<dbReference type="STRING" id="485913.Krac_1520"/>
<dbReference type="PIRSF" id="PIRSF005739">
    <property type="entry name" value="O-mtase"/>
    <property type="match status" value="1"/>
</dbReference>
<evidence type="ECO:0000313" key="6">
    <source>
        <dbReference type="EMBL" id="EFH80887.1"/>
    </source>
</evidence>
<evidence type="ECO:0000256" key="3">
    <source>
        <dbReference type="ARBA" id="ARBA00022691"/>
    </source>
</evidence>
<evidence type="ECO:0000259" key="4">
    <source>
        <dbReference type="Pfam" id="PF00891"/>
    </source>
</evidence>
<dbReference type="GO" id="GO:0008171">
    <property type="term" value="F:O-methyltransferase activity"/>
    <property type="evidence" value="ECO:0007669"/>
    <property type="project" value="InterPro"/>
</dbReference>
<dbReference type="InParanoid" id="D6U203"/>
<keyword evidence="7" id="KW-1185">Reference proteome</keyword>
<protein>
    <submittedName>
        <fullName evidence="6">Methyltransferase type 11</fullName>
    </submittedName>
</protein>
<gene>
    <name evidence="6" type="ORF">Krac_1520</name>
</gene>
<reference evidence="6 7" key="1">
    <citation type="journal article" date="2011" name="Stand. Genomic Sci.">
        <title>Non-contiguous finished genome sequence and contextual data of the filamentous soil bacterium Ktedonobacter racemifer type strain (SOSP1-21).</title>
        <authorList>
            <person name="Chang Y.J."/>
            <person name="Land M."/>
            <person name="Hauser L."/>
            <person name="Chertkov O."/>
            <person name="Del Rio T.G."/>
            <person name="Nolan M."/>
            <person name="Copeland A."/>
            <person name="Tice H."/>
            <person name="Cheng J.F."/>
            <person name="Lucas S."/>
            <person name="Han C."/>
            <person name="Goodwin L."/>
            <person name="Pitluck S."/>
            <person name="Ivanova N."/>
            <person name="Ovchinikova G."/>
            <person name="Pati A."/>
            <person name="Chen A."/>
            <person name="Palaniappan K."/>
            <person name="Mavromatis K."/>
            <person name="Liolios K."/>
            <person name="Brettin T."/>
            <person name="Fiebig A."/>
            <person name="Rohde M."/>
            <person name="Abt B."/>
            <person name="Goker M."/>
            <person name="Detter J.C."/>
            <person name="Woyke T."/>
            <person name="Bristow J."/>
            <person name="Eisen J.A."/>
            <person name="Markowitz V."/>
            <person name="Hugenholtz P."/>
            <person name="Kyrpides N.C."/>
            <person name="Klenk H.P."/>
            <person name="Lapidus A."/>
        </authorList>
    </citation>
    <scope>NUCLEOTIDE SEQUENCE [LARGE SCALE GENOMIC DNA]</scope>
    <source>
        <strain evidence="7">DSM 44963</strain>
    </source>
</reference>
<accession>D6U203</accession>
<feature type="domain" description="O-methyltransferase C-terminal" evidence="4">
    <location>
        <begin position="175"/>
        <end position="322"/>
    </location>
</feature>